<protein>
    <submittedName>
        <fullName evidence="1">Uncharacterized protein</fullName>
    </submittedName>
</protein>
<organism evidence="1 2">
    <name type="scientific">Pleuronectes platessa</name>
    <name type="common">European plaice</name>
    <dbReference type="NCBI Taxonomy" id="8262"/>
    <lineage>
        <taxon>Eukaryota</taxon>
        <taxon>Metazoa</taxon>
        <taxon>Chordata</taxon>
        <taxon>Craniata</taxon>
        <taxon>Vertebrata</taxon>
        <taxon>Euteleostomi</taxon>
        <taxon>Actinopterygii</taxon>
        <taxon>Neopterygii</taxon>
        <taxon>Teleostei</taxon>
        <taxon>Neoteleostei</taxon>
        <taxon>Acanthomorphata</taxon>
        <taxon>Carangaria</taxon>
        <taxon>Pleuronectiformes</taxon>
        <taxon>Pleuronectoidei</taxon>
        <taxon>Pleuronectidae</taxon>
        <taxon>Pleuronectes</taxon>
    </lineage>
</organism>
<dbReference type="Proteomes" id="UP001153269">
    <property type="component" value="Unassembled WGS sequence"/>
</dbReference>
<comment type="caution">
    <text evidence="1">The sequence shown here is derived from an EMBL/GenBank/DDBJ whole genome shotgun (WGS) entry which is preliminary data.</text>
</comment>
<evidence type="ECO:0000313" key="1">
    <source>
        <dbReference type="EMBL" id="CAB1424598.1"/>
    </source>
</evidence>
<name>A0A9N7U4J0_PLEPL</name>
<reference evidence="1" key="1">
    <citation type="submission" date="2020-03" db="EMBL/GenBank/DDBJ databases">
        <authorList>
            <person name="Weist P."/>
        </authorList>
    </citation>
    <scope>NUCLEOTIDE SEQUENCE</scope>
</reference>
<gene>
    <name evidence="1" type="ORF">PLEPLA_LOCUS12526</name>
</gene>
<evidence type="ECO:0000313" key="2">
    <source>
        <dbReference type="Proteomes" id="UP001153269"/>
    </source>
</evidence>
<dbReference type="EMBL" id="CADEAL010000741">
    <property type="protein sequence ID" value="CAB1424598.1"/>
    <property type="molecule type" value="Genomic_DNA"/>
</dbReference>
<proteinExistence type="predicted"/>
<dbReference type="AlphaFoldDB" id="A0A9N7U4J0"/>
<keyword evidence="2" id="KW-1185">Reference proteome</keyword>
<sequence length="108" mass="12132">MLSEPHPASKEETEHEPVIMQQKLWHEAAEQQNLFSTGRVPHRSLNAWRCTDLSGCMVHHLCGATASSQSAAAEPLCIRTGSEWNQIHLRNQIRIRAAFNSFHTSEGT</sequence>
<accession>A0A9N7U4J0</accession>